<dbReference type="SUPFAM" id="SSF82185">
    <property type="entry name" value="Histone H3 K4-specific methyltransferase SET7/9 N-terminal domain"/>
    <property type="match status" value="2"/>
</dbReference>
<sequence>MISGIAFVLCLLCKVDFSYTTTASTLSGGFYLHEQLTINQYLEFILKTNYPQYKTAFAVIATTVLLTACGKQIDYREVETQRGLVYRAHETTPFTGTIKNEQWSTALPTATYGTCTDEFKDGLRDGKRICSSMKGVKLEESEWREGKRHGVEKRWELTTGKFWKLTHYENDQKNGLEEVHNPFENEALISSLNWVDGKKSGNEKIWDLTGKILRTDLNWVDGKKNGVVRFGVMLETYKDNILNGRHIIYVTPADQQMAFNKLNNQILEISHQQELLEGGSSFAGDLPGMIVSIDEELVNGIHKPAPALQTCVNDKEAAYKADPMSFQYGMVTSSNIIQWEKECAAGKTTPVSAQAQAAGNSVGACLDAKIAATRKISPDEPISQDVLDEWEKDCKTGK</sequence>
<name>A0ABR6YJL2_9BURK</name>
<dbReference type="EMBL" id="JACOGC010000001">
    <property type="protein sequence ID" value="MBC3884054.1"/>
    <property type="molecule type" value="Genomic_DNA"/>
</dbReference>
<evidence type="ECO:0000313" key="1">
    <source>
        <dbReference type="EMBL" id="MBC3884054.1"/>
    </source>
</evidence>
<dbReference type="RefSeq" id="WP_186861672.1">
    <property type="nucleotide sequence ID" value="NZ_JACOGC010000001.1"/>
</dbReference>
<reference evidence="1 2" key="1">
    <citation type="submission" date="2020-08" db="EMBL/GenBank/DDBJ databases">
        <title>Novel species isolated from subtropical streams in China.</title>
        <authorList>
            <person name="Lu H."/>
        </authorList>
    </citation>
    <scope>NUCLEOTIDE SEQUENCE [LARGE SCALE GENOMIC DNA]</scope>
    <source>
        <strain evidence="1 2">FT31W</strain>
    </source>
</reference>
<dbReference type="Proteomes" id="UP000613113">
    <property type="component" value="Unassembled WGS sequence"/>
</dbReference>
<evidence type="ECO:0008006" key="3">
    <source>
        <dbReference type="Google" id="ProtNLM"/>
    </source>
</evidence>
<protein>
    <recommendedName>
        <fullName evidence="3">Lipoprotein</fullName>
    </recommendedName>
</protein>
<gene>
    <name evidence="1" type="ORF">H8K27_02805</name>
</gene>
<accession>A0ABR6YJL2</accession>
<evidence type="ECO:0000313" key="2">
    <source>
        <dbReference type="Proteomes" id="UP000613113"/>
    </source>
</evidence>
<dbReference type="Gene3D" id="2.20.110.10">
    <property type="entry name" value="Histone H3 K4-specific methyltransferase SET7/9 N-terminal domain"/>
    <property type="match status" value="1"/>
</dbReference>
<proteinExistence type="predicted"/>
<organism evidence="1 2">
    <name type="scientific">Undibacterium griseum</name>
    <dbReference type="NCBI Taxonomy" id="2762295"/>
    <lineage>
        <taxon>Bacteria</taxon>
        <taxon>Pseudomonadati</taxon>
        <taxon>Pseudomonadota</taxon>
        <taxon>Betaproteobacteria</taxon>
        <taxon>Burkholderiales</taxon>
        <taxon>Oxalobacteraceae</taxon>
        <taxon>Undibacterium</taxon>
    </lineage>
</organism>
<keyword evidence="2" id="KW-1185">Reference proteome</keyword>
<comment type="caution">
    <text evidence="1">The sequence shown here is derived from an EMBL/GenBank/DDBJ whole genome shotgun (WGS) entry which is preliminary data.</text>
</comment>